<dbReference type="CDD" id="cd00093">
    <property type="entry name" value="HTH_XRE"/>
    <property type="match status" value="1"/>
</dbReference>
<evidence type="ECO:0000259" key="2">
    <source>
        <dbReference type="PROSITE" id="PS50943"/>
    </source>
</evidence>
<dbReference type="SUPFAM" id="SSF47413">
    <property type="entry name" value="lambda repressor-like DNA-binding domains"/>
    <property type="match status" value="1"/>
</dbReference>
<evidence type="ECO:0000313" key="3">
    <source>
        <dbReference type="EMBL" id="ABO49427.1"/>
    </source>
</evidence>
<dbReference type="GO" id="GO:0003677">
    <property type="term" value="F:DNA binding"/>
    <property type="evidence" value="ECO:0007669"/>
    <property type="project" value="UniProtKB-KW"/>
</dbReference>
<dbReference type="KEGG" id="drm:Dred_0891"/>
<dbReference type="STRING" id="349161.Dred_0891"/>
<keyword evidence="4" id="KW-1185">Reference proteome</keyword>
<protein>
    <submittedName>
        <fullName evidence="3">Putative transcriptional regulator, XRE family</fullName>
    </submittedName>
</protein>
<dbReference type="GO" id="GO:0003700">
    <property type="term" value="F:DNA-binding transcription factor activity"/>
    <property type="evidence" value="ECO:0007669"/>
    <property type="project" value="TreeGrafter"/>
</dbReference>
<gene>
    <name evidence="3" type="ordered locus">Dred_0891</name>
</gene>
<dbReference type="PANTHER" id="PTHR46797:SF1">
    <property type="entry name" value="METHYLPHOSPHONATE SYNTHASE"/>
    <property type="match status" value="1"/>
</dbReference>
<dbReference type="InterPro" id="IPR050807">
    <property type="entry name" value="TransReg_Diox_bact_type"/>
</dbReference>
<reference evidence="3 4" key="1">
    <citation type="submission" date="2007-03" db="EMBL/GenBank/DDBJ databases">
        <title>Complete sequence of Desulfotomaculum reducens MI-1.</title>
        <authorList>
            <consortium name="US DOE Joint Genome Institute"/>
            <person name="Copeland A."/>
            <person name="Lucas S."/>
            <person name="Lapidus A."/>
            <person name="Barry K."/>
            <person name="Detter J.C."/>
            <person name="Glavina del Rio T."/>
            <person name="Hammon N."/>
            <person name="Israni S."/>
            <person name="Dalin E."/>
            <person name="Tice H."/>
            <person name="Pitluck S."/>
            <person name="Sims D."/>
            <person name="Brettin T."/>
            <person name="Bruce D."/>
            <person name="Han C."/>
            <person name="Tapia R."/>
            <person name="Schmutz J."/>
            <person name="Larimer F."/>
            <person name="Land M."/>
            <person name="Hauser L."/>
            <person name="Kyrpides N."/>
            <person name="Kim E."/>
            <person name="Tebo B.M."/>
            <person name="Richardson P."/>
        </authorList>
    </citation>
    <scope>NUCLEOTIDE SEQUENCE [LARGE SCALE GENOMIC DNA]</scope>
    <source>
        <strain evidence="3 4">MI-1</strain>
    </source>
</reference>
<dbReference type="Pfam" id="PF01381">
    <property type="entry name" value="HTH_3"/>
    <property type="match status" value="1"/>
</dbReference>
<dbReference type="HOGENOM" id="CLU_066192_17_15_9"/>
<organism evidence="3 4">
    <name type="scientific">Desulforamulus reducens (strain ATCC BAA-1160 / DSM 100696 / MI-1)</name>
    <name type="common">Desulfotomaculum reducens</name>
    <dbReference type="NCBI Taxonomy" id="349161"/>
    <lineage>
        <taxon>Bacteria</taxon>
        <taxon>Bacillati</taxon>
        <taxon>Bacillota</taxon>
        <taxon>Clostridia</taxon>
        <taxon>Eubacteriales</taxon>
        <taxon>Peptococcaceae</taxon>
        <taxon>Desulforamulus</taxon>
    </lineage>
</organism>
<dbReference type="InterPro" id="IPR001387">
    <property type="entry name" value="Cro/C1-type_HTH"/>
</dbReference>
<accession>A4J2X4</accession>
<evidence type="ECO:0000256" key="1">
    <source>
        <dbReference type="ARBA" id="ARBA00023125"/>
    </source>
</evidence>
<dbReference type="Gene3D" id="1.10.260.40">
    <property type="entry name" value="lambda repressor-like DNA-binding domains"/>
    <property type="match status" value="1"/>
</dbReference>
<dbReference type="GO" id="GO:0005829">
    <property type="term" value="C:cytosol"/>
    <property type="evidence" value="ECO:0007669"/>
    <property type="project" value="TreeGrafter"/>
</dbReference>
<feature type="domain" description="HTH cro/C1-type" evidence="2">
    <location>
        <begin position="10"/>
        <end position="64"/>
    </location>
</feature>
<dbReference type="eggNOG" id="COG1396">
    <property type="taxonomic scope" value="Bacteria"/>
</dbReference>
<dbReference type="PANTHER" id="PTHR46797">
    <property type="entry name" value="HTH-TYPE TRANSCRIPTIONAL REGULATOR"/>
    <property type="match status" value="1"/>
</dbReference>
<dbReference type="EMBL" id="CP000612">
    <property type="protein sequence ID" value="ABO49427.1"/>
    <property type="molecule type" value="Genomic_DNA"/>
</dbReference>
<dbReference type="PROSITE" id="PS50943">
    <property type="entry name" value="HTH_CROC1"/>
    <property type="match status" value="1"/>
</dbReference>
<sequence>MRSMNISFKITKLRKSVGWSKNKLAKESGLSQAYISQLEAGQKQPTIDSLDRICSSLGLTLAEFFSEENKPLSPDIAQLVNHASKLTPIQRELISSVMREMAKDNE</sequence>
<evidence type="ECO:0000313" key="4">
    <source>
        <dbReference type="Proteomes" id="UP000001556"/>
    </source>
</evidence>
<name>A4J2X4_DESRM</name>
<keyword evidence="1" id="KW-0238">DNA-binding</keyword>
<dbReference type="SMART" id="SM00530">
    <property type="entry name" value="HTH_XRE"/>
    <property type="match status" value="1"/>
</dbReference>
<dbReference type="AlphaFoldDB" id="A4J2X4"/>
<dbReference type="InterPro" id="IPR010982">
    <property type="entry name" value="Lambda_DNA-bd_dom_sf"/>
</dbReference>
<proteinExistence type="predicted"/>
<dbReference type="Proteomes" id="UP000001556">
    <property type="component" value="Chromosome"/>
</dbReference>